<dbReference type="InterPro" id="IPR050566">
    <property type="entry name" value="Deoxyribonucleoside_kinase"/>
</dbReference>
<gene>
    <name evidence="17" type="primary">NDUAA</name>
</gene>
<keyword evidence="14 15" id="KW-0496">Mitochondrion</keyword>
<feature type="domain" description="Deoxynucleoside kinase" evidence="16">
    <location>
        <begin position="56"/>
        <end position="252"/>
    </location>
</feature>
<comment type="similarity">
    <text evidence="4 15">Belongs to the complex I NDUFA10 subunit family.</text>
</comment>
<sequence length="351" mass="39929">MFGTSAVRGFRLSWKAGVVGVSQFHVSSKHGIQYGYLAYMLGERTSKRFGPNSKIITIDGNLASGKGKLAKNLAERLGMKYLPEADQFYLDKTIADGDIPPSKYAGLCSLEKFYEDPKSSDGNSYRLQNWMFGIRMMQYADALEHLLSTGQGVILERSPFSDFVFLEAMLKNEYIRPQCVNHYNEIKDVSIDEFLPPHVAIYVDVPAAEVYKKIQEKGDAIEKKVALPYLQSIEDAYKTSFLPKISETTEVLQYPGGDALNVEQVAEDLEYVKITKGPWLEQTDVSFHHLRLLVQDKFKVTNLFVLPTFIPEVTVGGIMYDKLYYQYRNFTGKKFAKGYNEDVGDKYIWLK</sequence>
<comment type="function">
    <text evidence="2 15">Accessory subunit of the mitochondrial membrane respiratory chain NADH dehydrogenase (Complex I), that is believed not to be involved in catalysis. Complex I functions in the transfer of electrons from NADH to the respiratory chain. The immediate electron acceptor for the enzyme is believed to be ubiquinone.</text>
</comment>
<protein>
    <recommendedName>
        <fullName evidence="6 15">NADH dehydrogenase [ubiquinone] 1 alpha subcomplex subunit 10, mitochondrial</fullName>
    </recommendedName>
</protein>
<evidence type="ECO:0000256" key="6">
    <source>
        <dbReference type="ARBA" id="ARBA00017279"/>
    </source>
</evidence>
<dbReference type="PIRSF" id="PIRSF000543">
    <property type="entry name" value="NADH_UQ_42KD"/>
    <property type="match status" value="1"/>
</dbReference>
<keyword evidence="10 15" id="KW-0679">Respiratory chain</keyword>
<keyword evidence="13 15" id="KW-0249">Electron transport</keyword>
<evidence type="ECO:0000256" key="5">
    <source>
        <dbReference type="ARBA" id="ARBA00011514"/>
    </source>
</evidence>
<evidence type="ECO:0000259" key="16">
    <source>
        <dbReference type="Pfam" id="PF01712"/>
    </source>
</evidence>
<evidence type="ECO:0000256" key="15">
    <source>
        <dbReference type="PIRNR" id="PIRNR000543"/>
    </source>
</evidence>
<keyword evidence="11 15" id="KW-0274">FAD</keyword>
<organism evidence="17">
    <name type="scientific">Aquarana catesbeiana</name>
    <name type="common">American bullfrog</name>
    <name type="synonym">Rana catesbeiana</name>
    <dbReference type="NCBI Taxonomy" id="8400"/>
    <lineage>
        <taxon>Eukaryota</taxon>
        <taxon>Metazoa</taxon>
        <taxon>Chordata</taxon>
        <taxon>Craniata</taxon>
        <taxon>Vertebrata</taxon>
        <taxon>Euteleostomi</taxon>
        <taxon>Amphibia</taxon>
        <taxon>Batrachia</taxon>
        <taxon>Anura</taxon>
        <taxon>Neobatrachia</taxon>
        <taxon>Ranoidea</taxon>
        <taxon>Ranidae</taxon>
        <taxon>Aquarana</taxon>
    </lineage>
</organism>
<dbReference type="PANTHER" id="PTHR10513:SF15">
    <property type="entry name" value="NADH DEHYDROGENASE [UBIQUINONE] 1 ALPHA SUBCOMPLEX SUBUNIT 10, MITOCHONDRIAL"/>
    <property type="match status" value="1"/>
</dbReference>
<dbReference type="EMBL" id="BT081419">
    <property type="protein sequence ID" value="ACO51550.1"/>
    <property type="molecule type" value="mRNA"/>
</dbReference>
<accession>C1C3J0</accession>
<reference evidence="17" key="1">
    <citation type="submission" date="2009-04" db="EMBL/GenBank/DDBJ databases">
        <title>Rana catesbeiana ESTs and full-length cDNAs.</title>
        <authorList>
            <person name="Helbing C.C."/>
            <person name="Veldhoen N."/>
            <person name="Leong J."/>
            <person name="Koop B.F."/>
        </authorList>
    </citation>
    <scope>NUCLEOTIDE SEQUENCE</scope>
    <source>
        <tissue evidence="17">Mixed tissue</tissue>
    </source>
</reference>
<dbReference type="Pfam" id="PF01712">
    <property type="entry name" value="dNK"/>
    <property type="match status" value="1"/>
</dbReference>
<dbReference type="InterPro" id="IPR027417">
    <property type="entry name" value="P-loop_NTPase"/>
</dbReference>
<evidence type="ECO:0000256" key="11">
    <source>
        <dbReference type="ARBA" id="ARBA00022827"/>
    </source>
</evidence>
<evidence type="ECO:0000256" key="8">
    <source>
        <dbReference type="ARBA" id="ARBA00022553"/>
    </source>
</evidence>
<evidence type="ECO:0000256" key="12">
    <source>
        <dbReference type="ARBA" id="ARBA00022946"/>
    </source>
</evidence>
<evidence type="ECO:0000256" key="1">
    <source>
        <dbReference type="ARBA" id="ARBA00001974"/>
    </source>
</evidence>
<evidence type="ECO:0000256" key="13">
    <source>
        <dbReference type="ARBA" id="ARBA00022982"/>
    </source>
</evidence>
<name>C1C3J0_AQUCT</name>
<evidence type="ECO:0000256" key="9">
    <source>
        <dbReference type="ARBA" id="ARBA00022630"/>
    </source>
</evidence>
<evidence type="ECO:0000313" key="17">
    <source>
        <dbReference type="EMBL" id="ACO51550.1"/>
    </source>
</evidence>
<comment type="subcellular location">
    <subcellularLocation>
        <location evidence="3 15">Mitochondrion matrix</location>
    </subcellularLocation>
</comment>
<evidence type="ECO:0000256" key="14">
    <source>
        <dbReference type="ARBA" id="ARBA00023128"/>
    </source>
</evidence>
<comment type="cofactor">
    <cofactor evidence="1 15">
        <name>FAD</name>
        <dbReference type="ChEBI" id="CHEBI:57692"/>
    </cofactor>
</comment>
<keyword evidence="8" id="KW-0597">Phosphoprotein</keyword>
<dbReference type="PANTHER" id="PTHR10513">
    <property type="entry name" value="DEOXYNUCLEOSIDE KINASE"/>
    <property type="match status" value="1"/>
</dbReference>
<keyword evidence="9 15" id="KW-0285">Flavoprotein</keyword>
<dbReference type="AlphaFoldDB" id="C1C3J0"/>
<evidence type="ECO:0000256" key="4">
    <source>
        <dbReference type="ARBA" id="ARBA00008606"/>
    </source>
</evidence>
<keyword evidence="12" id="KW-0809">Transit peptide</keyword>
<proteinExistence type="evidence at transcript level"/>
<dbReference type="InterPro" id="IPR015828">
    <property type="entry name" value="NDUFA10"/>
</dbReference>
<evidence type="ECO:0000256" key="7">
    <source>
        <dbReference type="ARBA" id="ARBA00022448"/>
    </source>
</evidence>
<dbReference type="Gene3D" id="3.40.50.300">
    <property type="entry name" value="P-loop containing nucleotide triphosphate hydrolases"/>
    <property type="match status" value="1"/>
</dbReference>
<evidence type="ECO:0000256" key="10">
    <source>
        <dbReference type="ARBA" id="ARBA00022660"/>
    </source>
</evidence>
<dbReference type="GO" id="GO:0005759">
    <property type="term" value="C:mitochondrial matrix"/>
    <property type="evidence" value="ECO:0007669"/>
    <property type="project" value="UniProtKB-SubCell"/>
</dbReference>
<evidence type="ECO:0000256" key="3">
    <source>
        <dbReference type="ARBA" id="ARBA00004305"/>
    </source>
</evidence>
<dbReference type="GO" id="GO:0006120">
    <property type="term" value="P:mitochondrial electron transport, NADH to ubiquinone"/>
    <property type="evidence" value="ECO:0007669"/>
    <property type="project" value="InterPro"/>
</dbReference>
<comment type="subunit">
    <text evidence="5">Complex I is composed of 45 different subunits. This a component of the hydrophobic protein fraction.</text>
</comment>
<dbReference type="FunFam" id="3.40.50.300:FF:000837">
    <property type="entry name" value="NADH dehydrogenase [ubiquinone] 1 alpha subcomplex subunit 10, mitochondrial"/>
    <property type="match status" value="1"/>
</dbReference>
<dbReference type="CDD" id="cd02030">
    <property type="entry name" value="NDUO42"/>
    <property type="match status" value="1"/>
</dbReference>
<dbReference type="SUPFAM" id="SSF52540">
    <property type="entry name" value="P-loop containing nucleoside triphosphate hydrolases"/>
    <property type="match status" value="1"/>
</dbReference>
<keyword evidence="7 15" id="KW-0813">Transport</keyword>
<dbReference type="InterPro" id="IPR031314">
    <property type="entry name" value="DNK_dom"/>
</dbReference>
<evidence type="ECO:0000256" key="2">
    <source>
        <dbReference type="ARBA" id="ARBA00003195"/>
    </source>
</evidence>